<keyword evidence="1" id="KW-1133">Transmembrane helix</keyword>
<dbReference type="Proteomes" id="UP001562425">
    <property type="component" value="Unassembled WGS sequence"/>
</dbReference>
<dbReference type="EMBL" id="JBEHCU010004980">
    <property type="protein sequence ID" value="KAL1401316.1"/>
    <property type="molecule type" value="Genomic_DNA"/>
</dbReference>
<keyword evidence="1" id="KW-0812">Transmembrane</keyword>
<keyword evidence="3" id="KW-1185">Reference proteome</keyword>
<proteinExistence type="predicted"/>
<gene>
    <name evidence="2" type="ORF">pipiens_006712</name>
</gene>
<keyword evidence="1" id="KW-0472">Membrane</keyword>
<dbReference type="AlphaFoldDB" id="A0ABD1DNJ0"/>
<comment type="caution">
    <text evidence="2">The sequence shown here is derived from an EMBL/GenBank/DDBJ whole genome shotgun (WGS) entry which is preliminary data.</text>
</comment>
<accession>A0ABD1DNJ0</accession>
<evidence type="ECO:0000256" key="1">
    <source>
        <dbReference type="SAM" id="Phobius"/>
    </source>
</evidence>
<evidence type="ECO:0000313" key="2">
    <source>
        <dbReference type="EMBL" id="KAL1401316.1"/>
    </source>
</evidence>
<feature type="transmembrane region" description="Helical" evidence="1">
    <location>
        <begin position="12"/>
        <end position="34"/>
    </location>
</feature>
<name>A0ABD1DNJ0_CULPP</name>
<sequence length="62" mass="6801">MACSVRDVAQKVAVWALCLFYSAQIVLMIVVMFFGEAPLQALGREETSGTHRNASVVHEYGV</sequence>
<protein>
    <submittedName>
        <fullName evidence="2">Uncharacterized protein</fullName>
    </submittedName>
</protein>
<reference evidence="2 3" key="1">
    <citation type="submission" date="2024-05" db="EMBL/GenBank/DDBJ databases">
        <title>Culex pipiens pipiens assembly and annotation.</title>
        <authorList>
            <person name="Alout H."/>
            <person name="Durand T."/>
        </authorList>
    </citation>
    <scope>NUCLEOTIDE SEQUENCE [LARGE SCALE GENOMIC DNA]</scope>
    <source>
        <strain evidence="2">HA-2024</strain>
        <tissue evidence="2">Whole body</tissue>
    </source>
</reference>
<organism evidence="2 3">
    <name type="scientific">Culex pipiens pipiens</name>
    <name type="common">Northern house mosquito</name>
    <dbReference type="NCBI Taxonomy" id="38569"/>
    <lineage>
        <taxon>Eukaryota</taxon>
        <taxon>Metazoa</taxon>
        <taxon>Ecdysozoa</taxon>
        <taxon>Arthropoda</taxon>
        <taxon>Hexapoda</taxon>
        <taxon>Insecta</taxon>
        <taxon>Pterygota</taxon>
        <taxon>Neoptera</taxon>
        <taxon>Endopterygota</taxon>
        <taxon>Diptera</taxon>
        <taxon>Nematocera</taxon>
        <taxon>Culicoidea</taxon>
        <taxon>Culicidae</taxon>
        <taxon>Culicinae</taxon>
        <taxon>Culicini</taxon>
        <taxon>Culex</taxon>
        <taxon>Culex</taxon>
    </lineage>
</organism>
<feature type="non-terminal residue" evidence="2">
    <location>
        <position position="62"/>
    </location>
</feature>
<evidence type="ECO:0000313" key="3">
    <source>
        <dbReference type="Proteomes" id="UP001562425"/>
    </source>
</evidence>